<dbReference type="Gene3D" id="4.10.220.110">
    <property type="match status" value="1"/>
</dbReference>
<dbReference type="Pfam" id="PF22178">
    <property type="entry name" value="Gp5_trimer_C"/>
    <property type="match status" value="1"/>
</dbReference>
<feature type="domain" description="Gp5/Type VI secretion system Vgr C-terminal trimerisation" evidence="3">
    <location>
        <begin position="730"/>
        <end position="836"/>
    </location>
</feature>
<evidence type="ECO:0000259" key="3">
    <source>
        <dbReference type="Pfam" id="PF22178"/>
    </source>
</evidence>
<dbReference type="GO" id="GO:0045892">
    <property type="term" value="P:negative regulation of DNA-templated transcription"/>
    <property type="evidence" value="ECO:0007669"/>
    <property type="project" value="InterPro"/>
</dbReference>
<dbReference type="Proteomes" id="UP000250166">
    <property type="component" value="Unassembled WGS sequence"/>
</dbReference>
<feature type="compositionally biased region" description="Basic and acidic residues" evidence="1">
    <location>
        <begin position="122"/>
        <end position="139"/>
    </location>
</feature>
<dbReference type="Gene3D" id="3.55.50.10">
    <property type="entry name" value="Baseplate protein-like domains"/>
    <property type="match status" value="1"/>
</dbReference>
<dbReference type="InterPro" id="IPR006531">
    <property type="entry name" value="Gp5/Vgr_OB"/>
</dbReference>
<feature type="region of interest" description="Disordered" evidence="1">
    <location>
        <begin position="122"/>
        <end position="143"/>
    </location>
</feature>
<feature type="compositionally biased region" description="Polar residues" evidence="1">
    <location>
        <begin position="587"/>
        <end position="597"/>
    </location>
</feature>
<dbReference type="Pfam" id="PF05954">
    <property type="entry name" value="Phage_GPD"/>
    <property type="match status" value="1"/>
</dbReference>
<accession>A0A2X3B2N5</accession>
<feature type="compositionally biased region" description="Low complexity" evidence="1">
    <location>
        <begin position="488"/>
        <end position="502"/>
    </location>
</feature>
<dbReference type="SUPFAM" id="SSF69279">
    <property type="entry name" value="Phage tail proteins"/>
    <property type="match status" value="1"/>
</dbReference>
<proteinExistence type="predicted"/>
<dbReference type="AlphaFoldDB" id="A0A2X3B2N5"/>
<dbReference type="RefSeq" id="WP_112058997.1">
    <property type="nucleotide sequence ID" value="NZ_UAWL01000006.1"/>
</dbReference>
<evidence type="ECO:0000259" key="2">
    <source>
        <dbReference type="Pfam" id="PF04717"/>
    </source>
</evidence>
<feature type="compositionally biased region" description="Polar residues" evidence="1">
    <location>
        <begin position="630"/>
        <end position="639"/>
    </location>
</feature>
<sequence>MSYLQLSIDSLSFTITKAHIKESLESLWRIECEGYIESLEEHPFTLDFFNSSRKDQENTFNSFPHKESTLNFHPNALINKQATFKISNPYPQSHSTSHTLDFINNALPSTLESLKDTIKSAKNKNKDTHHNQTSKDSKNSQESLDSLGRIKEYQGILCFVEYLGLNTQSSANVFHRGNLTPSLNHKHFFKLTLCSSLYRMSLNKANRIYTNKSVIEAIHSTLNFYTHDLIKPLDFSGIALHYPKLELISQYEESDLDFITRLAHNNGIYFCDVAGSICFYDSAQRHSSRELTFNPNVNNTLNEPCISSVSKLQSLRAHTFSQSSQNALNPFSLESLSLKSDSLLQEGEQNNFTHSLHINEHHYSNESSFTQSSDLKTPITLKEKRLRVIEQSLNAQSNIYDLALNESITLNFSSSLKENKESLRDFIIIGMEQELINESLLENNFNSNDNAIKKENAKHLKESVTSLMNTEQINKGNESFNPLTQNTSNALESLSSPSSLGKSHSYSNTLTLLPITFSYTPSLKSKPKAPSSTLGVVIGESEDIDGERNTIHTDNFGRVKVRINCFASQEVIDNARVKEQNNVQGKNIENNHSQGTLQNINGNTNTHTQTTNDTLSNTTQTEENIHSQENHTTNNDVDSNNSQMKAYSYHYSPYLRVSSPIASISSGLYHTPRVGDEVIVSFFDEDIDKPYISASLYNQSNPALPPLPLNAHQTSLSARTLNNTKETEDTNSSIVESGLNEITLSNIKEKEQIYLQAQRDYEELIKHNFTQKIQNNKDSIVEGAYNERIKKIHTQTIDLAKIVSIGGEYNTNVALSKDTIVGLSHTLNVGASNKLRVAKDSSEYVGEDKEVEIQANLNTSIKQDENRNVGGNKREIIQGSLDIQSGRECNLSTQSQMNFNAKNNILFFGKESASFETQKELSFIADNTDMESKSNLTATAGNQILHQVGDTSITAKGDCVIIKAGGVEVVIDSKGLVVKGGEVKAE</sequence>
<feature type="compositionally biased region" description="Low complexity" evidence="1">
    <location>
        <begin position="598"/>
        <end position="621"/>
    </location>
</feature>
<dbReference type="Pfam" id="PF04717">
    <property type="entry name" value="Phage_base_V"/>
    <property type="match status" value="1"/>
</dbReference>
<feature type="region of interest" description="Disordered" evidence="1">
    <location>
        <begin position="478"/>
        <end position="502"/>
    </location>
</feature>
<feature type="region of interest" description="Disordered" evidence="1">
    <location>
        <begin position="587"/>
        <end position="639"/>
    </location>
</feature>
<keyword evidence="4" id="KW-0689">Ribosomal protein</keyword>
<evidence type="ECO:0000313" key="5">
    <source>
        <dbReference type="Proteomes" id="UP000250166"/>
    </source>
</evidence>
<feature type="domain" description="Gp5/Type VI secretion system Vgr protein OB-fold" evidence="2">
    <location>
        <begin position="652"/>
        <end position="697"/>
    </location>
</feature>
<evidence type="ECO:0000313" key="4">
    <source>
        <dbReference type="EMBL" id="SQB99548.1"/>
    </source>
</evidence>
<dbReference type="SUPFAM" id="SSF69255">
    <property type="entry name" value="gp5 N-terminal domain-like"/>
    <property type="match status" value="1"/>
</dbReference>
<dbReference type="Gene3D" id="2.40.50.230">
    <property type="entry name" value="Gp5 N-terminal domain"/>
    <property type="match status" value="1"/>
</dbReference>
<organism evidence="4 5">
    <name type="scientific">Helicobacter fennelliae</name>
    <dbReference type="NCBI Taxonomy" id="215"/>
    <lineage>
        <taxon>Bacteria</taxon>
        <taxon>Pseudomonadati</taxon>
        <taxon>Campylobacterota</taxon>
        <taxon>Epsilonproteobacteria</taxon>
        <taxon>Campylobacterales</taxon>
        <taxon>Helicobacteraceae</taxon>
        <taxon>Helicobacter</taxon>
    </lineage>
</organism>
<dbReference type="Gene3D" id="2.30.110.50">
    <property type="match status" value="1"/>
</dbReference>
<keyword evidence="4" id="KW-0687">Ribonucleoprotein</keyword>
<evidence type="ECO:0000256" key="1">
    <source>
        <dbReference type="SAM" id="MobiDB-lite"/>
    </source>
</evidence>
<reference evidence="4 5" key="1">
    <citation type="submission" date="2018-06" db="EMBL/GenBank/DDBJ databases">
        <authorList>
            <consortium name="Pathogen Informatics"/>
            <person name="Doyle S."/>
        </authorList>
    </citation>
    <scope>NUCLEOTIDE SEQUENCE [LARGE SCALE GENOMIC DNA]</scope>
    <source>
        <strain evidence="4 5">NCTC13102</strain>
    </source>
</reference>
<dbReference type="InterPro" id="IPR037026">
    <property type="entry name" value="Vgr_OB-fold_dom_sf"/>
</dbReference>
<gene>
    <name evidence="4" type="ORF">NCTC13102_01873</name>
</gene>
<dbReference type="InterPro" id="IPR054030">
    <property type="entry name" value="Gp5_Vgr_C"/>
</dbReference>
<name>A0A2X3B2N5_9HELI</name>
<dbReference type="SUPFAM" id="SSF69349">
    <property type="entry name" value="Phage fibre proteins"/>
    <property type="match status" value="1"/>
</dbReference>
<protein>
    <submittedName>
        <fullName evidence="4">Truncated ribosomal protein L7/L12</fullName>
    </submittedName>
</protein>
<dbReference type="GO" id="GO:0005840">
    <property type="term" value="C:ribosome"/>
    <property type="evidence" value="ECO:0007669"/>
    <property type="project" value="UniProtKB-KW"/>
</dbReference>
<feature type="compositionally biased region" description="Polar residues" evidence="1">
    <location>
        <begin position="478"/>
        <end position="487"/>
    </location>
</feature>
<dbReference type="EMBL" id="UAWL01000006">
    <property type="protein sequence ID" value="SQB99548.1"/>
    <property type="molecule type" value="Genomic_DNA"/>
</dbReference>